<feature type="binding site" evidence="6">
    <location>
        <position position="176"/>
    </location>
    <ligand>
        <name>substrate</name>
    </ligand>
</feature>
<keyword evidence="5 6" id="KW-0378">Hydrolase</keyword>
<evidence type="ECO:0000259" key="8">
    <source>
        <dbReference type="Pfam" id="PF00557"/>
    </source>
</evidence>
<evidence type="ECO:0000256" key="7">
    <source>
        <dbReference type="RuleBase" id="RU003653"/>
    </source>
</evidence>
<evidence type="ECO:0000256" key="1">
    <source>
        <dbReference type="ARBA" id="ARBA00002521"/>
    </source>
</evidence>
<dbReference type="GO" id="GO:0005829">
    <property type="term" value="C:cytosol"/>
    <property type="evidence" value="ECO:0007669"/>
    <property type="project" value="TreeGrafter"/>
</dbReference>
<feature type="binding site" evidence="6">
    <location>
        <position position="169"/>
    </location>
    <ligand>
        <name>a divalent metal cation</name>
        <dbReference type="ChEBI" id="CHEBI:60240"/>
        <label>2</label>
        <note>catalytic</note>
    </ligand>
</feature>
<sequence>MDPILKTKEEISYMQEAGRILHNCHKLIEQRLAPGVTTRDMDELVEEFLAKNGATPEQKGYKGYPYATCASINEVVCHGFPSERELAEGDVVTIDMVVNKDGWLADSAWTYGIGEQRRTIRKLMKRTEKALHRAIAQAVPGNTLGDIGNAIERSARLYRYGIVKPLIGHGIGQYIHEPPNVLPYGKRGTGQMLTEGMVITIEPIFTKGSSGVVVWDEDGWTVRTVDGSWGVQYEHTIAITSNGPRILTDGT</sequence>
<feature type="domain" description="Peptidase M24" evidence="8">
    <location>
        <begin position="13"/>
        <end position="240"/>
    </location>
</feature>
<evidence type="ECO:0000256" key="4">
    <source>
        <dbReference type="ARBA" id="ARBA00022723"/>
    </source>
</evidence>
<evidence type="ECO:0000256" key="2">
    <source>
        <dbReference type="ARBA" id="ARBA00022438"/>
    </source>
</evidence>
<feature type="binding site" evidence="6">
    <location>
        <position position="95"/>
    </location>
    <ligand>
        <name>a divalent metal cation</name>
        <dbReference type="ChEBI" id="CHEBI:60240"/>
        <label>1</label>
    </ligand>
</feature>
<feature type="binding site" evidence="6">
    <location>
        <position position="234"/>
    </location>
    <ligand>
        <name>a divalent metal cation</name>
        <dbReference type="ChEBI" id="CHEBI:60240"/>
        <label>2</label>
        <note>catalytic</note>
    </ligand>
</feature>
<dbReference type="PANTHER" id="PTHR43330">
    <property type="entry name" value="METHIONINE AMINOPEPTIDASE"/>
    <property type="match status" value="1"/>
</dbReference>
<feature type="binding site" evidence="6">
    <location>
        <position position="106"/>
    </location>
    <ligand>
        <name>a divalent metal cation</name>
        <dbReference type="ChEBI" id="CHEBI:60240"/>
        <label>2</label>
        <note>catalytic</note>
    </ligand>
</feature>
<evidence type="ECO:0000256" key="3">
    <source>
        <dbReference type="ARBA" id="ARBA00022670"/>
    </source>
</evidence>
<dbReference type="CDD" id="cd01086">
    <property type="entry name" value="MetAP1"/>
    <property type="match status" value="1"/>
</dbReference>
<feature type="binding site" evidence="6">
    <location>
        <position position="106"/>
    </location>
    <ligand>
        <name>a divalent metal cation</name>
        <dbReference type="ChEBI" id="CHEBI:60240"/>
        <label>1</label>
    </ligand>
</feature>
<dbReference type="InterPro" id="IPR002467">
    <property type="entry name" value="Pept_M24A_MAP1"/>
</dbReference>
<dbReference type="GO" id="GO:0004239">
    <property type="term" value="F:initiator methionyl aminopeptidase activity"/>
    <property type="evidence" value="ECO:0007669"/>
    <property type="project" value="UniProtKB-UniRule"/>
</dbReference>
<dbReference type="InterPro" id="IPR036005">
    <property type="entry name" value="Creatinase/aminopeptidase-like"/>
</dbReference>
<dbReference type="PANTHER" id="PTHR43330:SF17">
    <property type="entry name" value="METHIONINE AMINOPEPTIDASE"/>
    <property type="match status" value="1"/>
</dbReference>
<evidence type="ECO:0000256" key="6">
    <source>
        <dbReference type="HAMAP-Rule" id="MF_01974"/>
    </source>
</evidence>
<dbReference type="GO" id="GO:0070006">
    <property type="term" value="F:metalloaminopeptidase activity"/>
    <property type="evidence" value="ECO:0007669"/>
    <property type="project" value="UniProtKB-UniRule"/>
</dbReference>
<dbReference type="Gene3D" id="3.90.230.10">
    <property type="entry name" value="Creatinase/methionine aminopeptidase superfamily"/>
    <property type="match status" value="1"/>
</dbReference>
<comment type="similarity">
    <text evidence="6">Belongs to the peptidase M24A family. Methionine aminopeptidase type 1 subfamily.</text>
</comment>
<dbReference type="EMBL" id="JAVDTR010000008">
    <property type="protein sequence ID" value="MDR6724572.1"/>
    <property type="molecule type" value="Genomic_DNA"/>
</dbReference>
<gene>
    <name evidence="6" type="primary">map</name>
    <name evidence="9" type="ORF">J2W91_003040</name>
</gene>
<dbReference type="NCBIfam" id="TIGR00500">
    <property type="entry name" value="met_pdase_I"/>
    <property type="match status" value="1"/>
</dbReference>
<dbReference type="GO" id="GO:0006508">
    <property type="term" value="P:proteolysis"/>
    <property type="evidence" value="ECO:0007669"/>
    <property type="project" value="UniProtKB-KW"/>
</dbReference>
<comment type="caution">
    <text evidence="9">The sequence shown here is derived from an EMBL/GenBank/DDBJ whole genome shotgun (WGS) entry which is preliminary data.</text>
</comment>
<keyword evidence="2 6" id="KW-0031">Aminopeptidase</keyword>
<dbReference type="InterPro" id="IPR001714">
    <property type="entry name" value="Pept_M24_MAP"/>
</dbReference>
<dbReference type="HAMAP" id="MF_01974">
    <property type="entry name" value="MetAP_1"/>
    <property type="match status" value="1"/>
</dbReference>
<keyword evidence="3 6" id="KW-0645">Protease</keyword>
<feature type="binding site" evidence="6">
    <location>
        <position position="78"/>
    </location>
    <ligand>
        <name>substrate</name>
    </ligand>
</feature>
<evidence type="ECO:0000313" key="9">
    <source>
        <dbReference type="EMBL" id="MDR6724572.1"/>
    </source>
</evidence>
<comment type="cofactor">
    <cofactor evidence="6">
        <name>Co(2+)</name>
        <dbReference type="ChEBI" id="CHEBI:48828"/>
    </cofactor>
    <cofactor evidence="6">
        <name>Zn(2+)</name>
        <dbReference type="ChEBI" id="CHEBI:29105"/>
    </cofactor>
    <cofactor evidence="6">
        <name>Mn(2+)</name>
        <dbReference type="ChEBI" id="CHEBI:29035"/>
    </cofactor>
    <cofactor evidence="6">
        <name>Fe(2+)</name>
        <dbReference type="ChEBI" id="CHEBI:29033"/>
    </cofactor>
    <text evidence="6">Binds 2 divalent metal cations per subunit. Has a high-affinity and a low affinity metal-binding site. The true nature of the physiological cofactor is under debate. The enzyme is active with cobalt, zinc, manganese or divalent iron ions. Most likely, methionine aminopeptidases function as mononuclear Fe(2+)-metalloproteases under physiological conditions, and the catalytically relevant metal-binding site has been assigned to the histidine-containing high-affinity site.</text>
</comment>
<accession>A0AAP5H287</accession>
<feature type="binding site" evidence="6">
    <location>
        <position position="202"/>
    </location>
    <ligand>
        <name>a divalent metal cation</name>
        <dbReference type="ChEBI" id="CHEBI:60240"/>
        <label>2</label>
        <note>catalytic</note>
    </ligand>
</feature>
<comment type="catalytic activity">
    <reaction evidence="6 7">
        <text>Release of N-terminal amino acids, preferentially methionine, from peptides and arylamides.</text>
        <dbReference type="EC" id="3.4.11.18"/>
    </reaction>
</comment>
<dbReference type="GO" id="GO:0046872">
    <property type="term" value="F:metal ion binding"/>
    <property type="evidence" value="ECO:0007669"/>
    <property type="project" value="UniProtKB-UniRule"/>
</dbReference>
<protein>
    <recommendedName>
        <fullName evidence="6 7">Methionine aminopeptidase</fullName>
        <shortName evidence="6">MAP</shortName>
        <shortName evidence="6">MetAP</shortName>
        <ecNumber evidence="6 7">3.4.11.18</ecNumber>
    </recommendedName>
    <alternativeName>
        <fullName evidence="6">Peptidase M</fullName>
    </alternativeName>
</protein>
<dbReference type="InterPro" id="IPR000994">
    <property type="entry name" value="Pept_M24"/>
</dbReference>
<dbReference type="Pfam" id="PF00557">
    <property type="entry name" value="Peptidase_M24"/>
    <property type="match status" value="1"/>
</dbReference>
<dbReference type="PRINTS" id="PR00599">
    <property type="entry name" value="MAPEPTIDASE"/>
</dbReference>
<organism evidence="9 10">
    <name type="scientific">Paenibacillus amylolyticus</name>
    <dbReference type="NCBI Taxonomy" id="1451"/>
    <lineage>
        <taxon>Bacteria</taxon>
        <taxon>Bacillati</taxon>
        <taxon>Bacillota</taxon>
        <taxon>Bacilli</taxon>
        <taxon>Bacillales</taxon>
        <taxon>Paenibacillaceae</taxon>
        <taxon>Paenibacillus</taxon>
    </lineage>
</organism>
<feature type="binding site" evidence="6">
    <location>
        <position position="234"/>
    </location>
    <ligand>
        <name>a divalent metal cation</name>
        <dbReference type="ChEBI" id="CHEBI:60240"/>
        <label>1</label>
    </ligand>
</feature>
<evidence type="ECO:0000313" key="10">
    <source>
        <dbReference type="Proteomes" id="UP001254832"/>
    </source>
</evidence>
<comment type="subunit">
    <text evidence="6">Monomer.</text>
</comment>
<dbReference type="Proteomes" id="UP001254832">
    <property type="component" value="Unassembled WGS sequence"/>
</dbReference>
<dbReference type="SUPFAM" id="SSF55920">
    <property type="entry name" value="Creatinase/aminopeptidase"/>
    <property type="match status" value="1"/>
</dbReference>
<keyword evidence="4 6" id="KW-0479">Metal-binding</keyword>
<evidence type="ECO:0000256" key="5">
    <source>
        <dbReference type="ARBA" id="ARBA00022801"/>
    </source>
</evidence>
<dbReference type="EC" id="3.4.11.18" evidence="6 7"/>
<name>A0AAP5H287_PAEAM</name>
<proteinExistence type="inferred from homology"/>
<comment type="function">
    <text evidence="1 6">Removes the N-terminal methionine from nascent proteins. The N-terminal methionine is often cleaved when the second residue in the primary sequence is small and uncharged (Met-Ala-, Cys, Gly, Pro, Ser, Thr, or Val). Requires deformylation of the N(alpha)-formylated initiator methionine before it can be hydrolyzed.</text>
</comment>
<dbReference type="AlphaFoldDB" id="A0AAP5H287"/>
<reference evidence="9" key="1">
    <citation type="submission" date="2023-07" db="EMBL/GenBank/DDBJ databases">
        <title>Sorghum-associated microbial communities from plants grown in Nebraska, USA.</title>
        <authorList>
            <person name="Schachtman D."/>
        </authorList>
    </citation>
    <scope>NUCLEOTIDE SEQUENCE</scope>
    <source>
        <strain evidence="9">BE80</strain>
    </source>
</reference>